<dbReference type="AlphaFoldDB" id="A0AAD6U9V4"/>
<feature type="compositionally biased region" description="Low complexity" evidence="1">
    <location>
        <begin position="9"/>
        <end position="31"/>
    </location>
</feature>
<reference evidence="2" key="1">
    <citation type="submission" date="2023-03" db="EMBL/GenBank/DDBJ databases">
        <title>Massive genome expansion in bonnet fungi (Mycena s.s.) driven by repeated elements and novel gene families across ecological guilds.</title>
        <authorList>
            <consortium name="Lawrence Berkeley National Laboratory"/>
            <person name="Harder C.B."/>
            <person name="Miyauchi S."/>
            <person name="Viragh M."/>
            <person name="Kuo A."/>
            <person name="Thoen E."/>
            <person name="Andreopoulos B."/>
            <person name="Lu D."/>
            <person name="Skrede I."/>
            <person name="Drula E."/>
            <person name="Henrissat B."/>
            <person name="Morin E."/>
            <person name="Kohler A."/>
            <person name="Barry K."/>
            <person name="LaButti K."/>
            <person name="Morin E."/>
            <person name="Salamov A."/>
            <person name="Lipzen A."/>
            <person name="Mereny Z."/>
            <person name="Hegedus B."/>
            <person name="Baldrian P."/>
            <person name="Stursova M."/>
            <person name="Weitz H."/>
            <person name="Taylor A."/>
            <person name="Grigoriev I.V."/>
            <person name="Nagy L.G."/>
            <person name="Martin F."/>
            <person name="Kauserud H."/>
        </authorList>
    </citation>
    <scope>NUCLEOTIDE SEQUENCE</scope>
    <source>
        <strain evidence="2">CBHHK173m</strain>
    </source>
</reference>
<dbReference type="EMBL" id="JARJCN010000022">
    <property type="protein sequence ID" value="KAJ7090290.1"/>
    <property type="molecule type" value="Genomic_DNA"/>
</dbReference>
<feature type="compositionally biased region" description="Low complexity" evidence="1">
    <location>
        <begin position="168"/>
        <end position="177"/>
    </location>
</feature>
<evidence type="ECO:0000313" key="2">
    <source>
        <dbReference type="EMBL" id="KAJ7090290.1"/>
    </source>
</evidence>
<organism evidence="2 3">
    <name type="scientific">Mycena belliarum</name>
    <dbReference type="NCBI Taxonomy" id="1033014"/>
    <lineage>
        <taxon>Eukaryota</taxon>
        <taxon>Fungi</taxon>
        <taxon>Dikarya</taxon>
        <taxon>Basidiomycota</taxon>
        <taxon>Agaricomycotina</taxon>
        <taxon>Agaricomycetes</taxon>
        <taxon>Agaricomycetidae</taxon>
        <taxon>Agaricales</taxon>
        <taxon>Marasmiineae</taxon>
        <taxon>Mycenaceae</taxon>
        <taxon>Mycena</taxon>
    </lineage>
</organism>
<name>A0AAD6U9V4_9AGAR</name>
<feature type="compositionally biased region" description="Basic and acidic residues" evidence="1">
    <location>
        <begin position="178"/>
        <end position="197"/>
    </location>
</feature>
<gene>
    <name evidence="2" type="ORF">B0H15DRAFT_257703</name>
</gene>
<feature type="compositionally biased region" description="Polar residues" evidence="1">
    <location>
        <begin position="211"/>
        <end position="233"/>
    </location>
</feature>
<evidence type="ECO:0000256" key="1">
    <source>
        <dbReference type="SAM" id="MobiDB-lite"/>
    </source>
</evidence>
<feature type="region of interest" description="Disordered" evidence="1">
    <location>
        <begin position="1"/>
        <end position="92"/>
    </location>
</feature>
<sequence>MLLAGPAIRRSSVRSVATAAKAKVSVDSSSANTPPPELQHRTELPPDRAAALARSKWAAKPKPSDQASSQAGPSTPAPTVARPSTPMQPFRSFVAEPPAKTTMWDLSTPTIAQTPGEKWAAQLSATTKWARREHLTTASPDPPSFEELVSADDLQIKPDKSSGRTRWPPLSTSPPSTSKRDAWRVAGEKTSWNERLEPAWTNTRSAESRTGPRSNVPPQTTNSPLTEQWTLPQPSQPPKLPAHLRWQPPDPPPAALRDSIPVSPSESSKGLAAPPHSVLDTLLPPKALSPDSQLQRDVAPHLAPRPPGKLSHPDHQLQAQSLRFVAPQSAAKTALPRRPEKTAAVPERAPQKYVQRAWVPLER</sequence>
<dbReference type="Proteomes" id="UP001222325">
    <property type="component" value="Unassembled WGS sequence"/>
</dbReference>
<accession>A0AAD6U9V4</accession>
<keyword evidence="3" id="KW-1185">Reference proteome</keyword>
<proteinExistence type="predicted"/>
<feature type="compositionally biased region" description="Low complexity" evidence="1">
    <location>
        <begin position="48"/>
        <end position="60"/>
    </location>
</feature>
<feature type="region of interest" description="Disordered" evidence="1">
    <location>
        <begin position="136"/>
        <end position="348"/>
    </location>
</feature>
<evidence type="ECO:0000313" key="3">
    <source>
        <dbReference type="Proteomes" id="UP001222325"/>
    </source>
</evidence>
<comment type="caution">
    <text evidence="2">The sequence shown here is derived from an EMBL/GenBank/DDBJ whole genome shotgun (WGS) entry which is preliminary data.</text>
</comment>
<protein>
    <submittedName>
        <fullName evidence="2">Uncharacterized protein</fullName>
    </submittedName>
</protein>